<dbReference type="GO" id="GO:0004106">
    <property type="term" value="F:chorismate mutase activity"/>
    <property type="evidence" value="ECO:0007669"/>
    <property type="project" value="UniProtKB-EC"/>
</dbReference>
<dbReference type="InterPro" id="IPR011279">
    <property type="entry name" value="Chorismate_mutase_GmP"/>
</dbReference>
<accession>A0ABX7YL38</accession>
<dbReference type="PANTHER" id="PTHR38041:SF1">
    <property type="entry name" value="CHORISMATE MUTASE"/>
    <property type="match status" value="1"/>
</dbReference>
<dbReference type="EMBL" id="CP073084">
    <property type="protein sequence ID" value="QUE54342.1"/>
    <property type="molecule type" value="Genomic_DNA"/>
</dbReference>
<protein>
    <submittedName>
        <fullName evidence="3">Chorismate mutase</fullName>
        <ecNumber evidence="3">5.4.99.5</ecNumber>
    </submittedName>
</protein>
<dbReference type="NCBIfam" id="TIGR01805">
    <property type="entry name" value="CM_mono_grmpos"/>
    <property type="match status" value="1"/>
</dbReference>
<evidence type="ECO:0000313" key="4">
    <source>
        <dbReference type="Proteomes" id="UP000677616"/>
    </source>
</evidence>
<keyword evidence="4" id="KW-1185">Reference proteome</keyword>
<dbReference type="PANTHER" id="PTHR38041">
    <property type="entry name" value="CHORISMATE MUTASE"/>
    <property type="match status" value="1"/>
</dbReference>
<keyword evidence="1 3" id="KW-0413">Isomerase</keyword>
<dbReference type="Gene3D" id="1.20.59.10">
    <property type="entry name" value="Chorismate mutase"/>
    <property type="match status" value="1"/>
</dbReference>
<dbReference type="EC" id="5.4.99.5" evidence="3"/>
<dbReference type="InterPro" id="IPR036979">
    <property type="entry name" value="CM_dom_sf"/>
</dbReference>
<dbReference type="InterPro" id="IPR051331">
    <property type="entry name" value="Chorismate_mutase-related"/>
</dbReference>
<gene>
    <name evidence="3" type="ORF">INT76_00140</name>
</gene>
<dbReference type="Proteomes" id="UP000677616">
    <property type="component" value="Chromosome"/>
</dbReference>
<proteinExistence type="predicted"/>
<dbReference type="InterPro" id="IPR036263">
    <property type="entry name" value="Chorismate_II_sf"/>
</dbReference>
<organism evidence="3 4">
    <name type="scientific">Streptococcus oriscaviae</name>
    <dbReference type="NCBI Taxonomy" id="2781599"/>
    <lineage>
        <taxon>Bacteria</taxon>
        <taxon>Bacillati</taxon>
        <taxon>Bacillota</taxon>
        <taxon>Bacilli</taxon>
        <taxon>Lactobacillales</taxon>
        <taxon>Streptococcaceae</taxon>
        <taxon>Streptococcus</taxon>
    </lineage>
</organism>
<dbReference type="Pfam" id="PF01817">
    <property type="entry name" value="CM_2"/>
    <property type="match status" value="1"/>
</dbReference>
<feature type="domain" description="Chorismate mutase" evidence="2">
    <location>
        <begin position="1"/>
        <end position="87"/>
    </location>
</feature>
<dbReference type="SMART" id="SM00830">
    <property type="entry name" value="CM_2"/>
    <property type="match status" value="1"/>
</dbReference>
<name>A0ABX7YL38_9STRE</name>
<reference evidence="3 4" key="1">
    <citation type="submission" date="2021-04" db="EMBL/GenBank/DDBJ databases">
        <title>Complete genome sequence of a novel Streptococcus species.</title>
        <authorList>
            <person name="Teng J.L.L."/>
        </authorList>
    </citation>
    <scope>NUCLEOTIDE SEQUENCE [LARGE SCALE GENOMIC DNA]</scope>
    <source>
        <strain evidence="3 4">HKU75</strain>
    </source>
</reference>
<dbReference type="SUPFAM" id="SSF48600">
    <property type="entry name" value="Chorismate mutase II"/>
    <property type="match status" value="1"/>
</dbReference>
<dbReference type="RefSeq" id="WP_212570876.1">
    <property type="nucleotide sequence ID" value="NZ_CP073084.1"/>
</dbReference>
<dbReference type="InterPro" id="IPR002701">
    <property type="entry name" value="CM_II_prokaryot"/>
</dbReference>
<evidence type="ECO:0000256" key="1">
    <source>
        <dbReference type="ARBA" id="ARBA00023235"/>
    </source>
</evidence>
<dbReference type="PROSITE" id="PS51168">
    <property type="entry name" value="CHORISMATE_MUT_2"/>
    <property type="match status" value="1"/>
</dbReference>
<evidence type="ECO:0000259" key="2">
    <source>
        <dbReference type="PROSITE" id="PS51168"/>
    </source>
</evidence>
<evidence type="ECO:0000313" key="3">
    <source>
        <dbReference type="EMBL" id="QUE54342.1"/>
    </source>
</evidence>
<sequence length="95" mass="10981">MNLETIRQEIDLVDSQLVKLLEQRMELVSQVTAYKKTHGKAVLDNQREKEVLKKVADRVVSDDYRATIVATFSDIMAQSRAYQTSQLERTHETLD</sequence>